<dbReference type="PIRSF" id="PIRSF001444">
    <property type="entry name" value="Adenylate_cycl"/>
    <property type="match status" value="1"/>
</dbReference>
<dbReference type="InterPro" id="IPR024685">
    <property type="entry name" value="Adenylate_cyclase_1_N"/>
</dbReference>
<evidence type="ECO:0000259" key="1">
    <source>
        <dbReference type="Pfam" id="PF12633"/>
    </source>
</evidence>
<dbReference type="PANTHER" id="PTHR38760:SF1">
    <property type="entry name" value="ADENYLATE CYCLASE"/>
    <property type="match status" value="1"/>
</dbReference>
<accession>A0AA37WN42</accession>
<proteinExistence type="predicted"/>
<dbReference type="GO" id="GO:0006171">
    <property type="term" value="P:cAMP biosynthetic process"/>
    <property type="evidence" value="ECO:0007669"/>
    <property type="project" value="InterPro"/>
</dbReference>
<evidence type="ECO:0000313" key="3">
    <source>
        <dbReference type="Proteomes" id="UP001156870"/>
    </source>
</evidence>
<feature type="domain" description="Adenylate cyclase class-I N-terminal" evidence="1">
    <location>
        <begin position="21"/>
        <end position="215"/>
    </location>
</feature>
<gene>
    <name evidence="2" type="primary">cyaA</name>
    <name evidence="2" type="ORF">GCM10007877_27970</name>
</gene>
<dbReference type="Pfam" id="PF01295">
    <property type="entry name" value="Adenylate_cycl"/>
    <property type="match status" value="1"/>
</dbReference>
<evidence type="ECO:0000313" key="2">
    <source>
        <dbReference type="EMBL" id="GLS27078.1"/>
    </source>
</evidence>
<dbReference type="RefSeq" id="WP_232592886.1">
    <property type="nucleotide sequence ID" value="NZ_BSPD01000065.1"/>
</dbReference>
<protein>
    <submittedName>
        <fullName evidence="2">Adenylate cyclase</fullName>
    </submittedName>
</protein>
<dbReference type="AlphaFoldDB" id="A0AA37WN42"/>
<keyword evidence="3" id="KW-1185">Reference proteome</keyword>
<name>A0AA37WN42_9GAMM</name>
<reference evidence="2 3" key="1">
    <citation type="journal article" date="2014" name="Int. J. Syst. Evol. Microbiol.">
        <title>Complete genome sequence of Corynebacterium casei LMG S-19264T (=DSM 44701T), isolated from a smear-ripened cheese.</title>
        <authorList>
            <consortium name="US DOE Joint Genome Institute (JGI-PGF)"/>
            <person name="Walter F."/>
            <person name="Albersmeier A."/>
            <person name="Kalinowski J."/>
            <person name="Ruckert C."/>
        </authorList>
    </citation>
    <scope>NUCLEOTIDE SEQUENCE [LARGE SCALE GENOMIC DNA]</scope>
    <source>
        <strain evidence="2 3">NBRC 110095</strain>
    </source>
</reference>
<dbReference type="Pfam" id="PF12633">
    <property type="entry name" value="Adenyl_cycl_N"/>
    <property type="match status" value="1"/>
</dbReference>
<dbReference type="Proteomes" id="UP001156870">
    <property type="component" value="Unassembled WGS sequence"/>
</dbReference>
<dbReference type="GO" id="GO:0004016">
    <property type="term" value="F:adenylate cyclase activity"/>
    <property type="evidence" value="ECO:0007669"/>
    <property type="project" value="InterPro"/>
</dbReference>
<comment type="caution">
    <text evidence="2">The sequence shown here is derived from an EMBL/GenBank/DDBJ whole genome shotgun (WGS) entry which is preliminary data.</text>
</comment>
<dbReference type="PANTHER" id="PTHR38760">
    <property type="entry name" value="ADENYLATE CYCLASE"/>
    <property type="match status" value="1"/>
</dbReference>
<organism evidence="2 3">
    <name type="scientific">Marinibactrum halimedae</name>
    <dbReference type="NCBI Taxonomy" id="1444977"/>
    <lineage>
        <taxon>Bacteria</taxon>
        <taxon>Pseudomonadati</taxon>
        <taxon>Pseudomonadota</taxon>
        <taxon>Gammaproteobacteria</taxon>
        <taxon>Cellvibrionales</taxon>
        <taxon>Cellvibrionaceae</taxon>
        <taxon>Marinibactrum</taxon>
    </lineage>
</organism>
<dbReference type="EMBL" id="BSPD01000065">
    <property type="protein sequence ID" value="GLS27078.1"/>
    <property type="molecule type" value="Genomic_DNA"/>
</dbReference>
<sequence length="986" mass="112783">MMQGDSISIADIDNGIDRYQLNRLKERFLHISAERLLRTRAALPERQHIVLDLLCLLFHCNHPAMPGYLTTNTPSGIWNYQPSKTEQQMAKSVCRSFHYHEPIHKDRDIYALFLMGSIGTIAQSSHSDLDIWVCHKPGIAPESIQLLKRKCDEISRWAETYGVELHAFTMDCEQFRSGELARLDSEASGSTQHYLLLDEFYRSAVWLAGRTPLWWYVPPECEQRYAEYANTLLSKKFLRDTDVLDFGSSGNIPAGEFIGAGIWQMYKGIESPYKAVLKLLLLETYASEHPNIRTLSLQFKECVYQGCLELDSLDSYVLLYEHLARYLTQRKEQKRLDLAQRSLYFKVGRTLSKAKTNALNSARERRNATSTHWQTELLKHVVTQWGWKPEFIELLDSRRQWKARRVIQERQRLVSELTNGYRSLTHFAQSSGAESHCDHLELTVLGNKLHAAFERKPGKIERINPDISSNLSEEYLLFEFRSGKNTSASWNVYGLPNRITTPTPLLLLRQSRSLTELICWCHCNGIYTLGTQLLIKNGSITPAILKQLFNELSQQLPPFPIPTDHDQFAQEAYIESIIIIANLNPTTATGTGETHTISDNNDAFCYGDQKLSLISSIDLIVCNSWREVSCHDLGSSALKHLALRLFQVLDECPRGQHPHLHVICAAVDFNHLIKQRINEFIDTILETHERHRGQNQHAQTSSSLFSKNTLAAMAGKQKVSNTTTFVFQTDSHYHCIYLGHDHPSLKSVTTRNALIELLQAPHTGSQRITFDPRACHNDPLRLVATQCSLSGIKLAFFRAQSERVKIYCLDEYNALTLLELPCKNSQTLLLSLNTFIRAVLPKIGTNTLIARRSFGVYPIHIRELTYERQLWKLSKEPFNLVNVPQKTHFNVLALAEPDAFDHVHVDLLCDQHEFNHLQYGENLYLAAAQFILSRRRQGTRYPIYINDLDLTRCSDTLSSTGELRLAHYLQMKATIENKLNHALSAL</sequence>
<dbReference type="InterPro" id="IPR000274">
    <property type="entry name" value="Adenylate_cyclase_1"/>
</dbReference>